<dbReference type="InterPro" id="IPR007110">
    <property type="entry name" value="Ig-like_dom"/>
</dbReference>
<feature type="signal peptide" evidence="1">
    <location>
        <begin position="1"/>
        <end position="25"/>
    </location>
</feature>
<evidence type="ECO:0000313" key="3">
    <source>
        <dbReference type="Proteomes" id="UP000001554"/>
    </source>
</evidence>
<dbReference type="InterPro" id="IPR036179">
    <property type="entry name" value="Ig-like_dom_sf"/>
</dbReference>
<accession>A0A9J7HGS9</accession>
<proteinExistence type="predicted"/>
<organism evidence="3 4">
    <name type="scientific">Branchiostoma floridae</name>
    <name type="common">Florida lancelet</name>
    <name type="synonym">Amphioxus</name>
    <dbReference type="NCBI Taxonomy" id="7739"/>
    <lineage>
        <taxon>Eukaryota</taxon>
        <taxon>Metazoa</taxon>
        <taxon>Chordata</taxon>
        <taxon>Cephalochordata</taxon>
        <taxon>Leptocardii</taxon>
        <taxon>Amphioxiformes</taxon>
        <taxon>Branchiostomatidae</taxon>
        <taxon>Branchiostoma</taxon>
    </lineage>
</organism>
<evidence type="ECO:0000259" key="2">
    <source>
        <dbReference type="PROSITE" id="PS50835"/>
    </source>
</evidence>
<dbReference type="Gene3D" id="2.60.40.10">
    <property type="entry name" value="Immunoglobulins"/>
    <property type="match status" value="1"/>
</dbReference>
<gene>
    <name evidence="4" type="primary">LOC118403484</name>
</gene>
<keyword evidence="3" id="KW-1185">Reference proteome</keyword>
<sequence>MVGITGTTYRALCPIILLWIGSASALRRAICPPGKDGSSSDRTIYFVAVGSTSPPLGQSQELRCAYPYSQPHGWNHDLGVGLELLWFKDNDLMKGSKVSNTSDGRITITEDVVNVPDNIRHLCSRQLDQETKKTKSFRSILSIHNIEHSDYGVYNCHLVINNKYKEIIHSTRLKGPYSRPKILYPKLSNMCKTTLTCEVACVDCCPCDTGLCEMVLLKDNRVVTSTTSVITDRHKFKSTLKISIDGPKDYDLYKCVLKQLAMAVDCQDGSMIENWNVGSSFRLYQPKAYATKPHRAFTNAEGAHVSCLFEKRSLPASLTGTIGKTWEVVLRKDHHKEIASKETSVSPDGTVQASFSLKRTLEVYGEYQCVIRPTHHGCKNQSWSESSNMLIFESPTVLQPHTVPSWMRTTTKHGCAFLIEHREVDRYAIVVTSQGNEVSTFAVATNGFDTVTSLSITTKVDTP</sequence>
<keyword evidence="1" id="KW-0732">Signal</keyword>
<dbReference type="InterPro" id="IPR013783">
    <property type="entry name" value="Ig-like_fold"/>
</dbReference>
<feature type="chain" id="PRO_5039915472" evidence="1">
    <location>
        <begin position="26"/>
        <end position="463"/>
    </location>
</feature>
<dbReference type="OrthoDB" id="10514832at2759"/>
<reference evidence="4" key="2">
    <citation type="submission" date="2025-08" db="UniProtKB">
        <authorList>
            <consortium name="RefSeq"/>
        </authorList>
    </citation>
    <scope>IDENTIFICATION</scope>
    <source>
        <strain evidence="4">S238N-H82</strain>
        <tissue evidence="4">Testes</tissue>
    </source>
</reference>
<feature type="domain" description="Ig-like" evidence="2">
    <location>
        <begin position="57"/>
        <end position="156"/>
    </location>
</feature>
<dbReference type="GeneID" id="118403484"/>
<protein>
    <submittedName>
        <fullName evidence="4">Uncharacterized protein LOC118403484</fullName>
    </submittedName>
</protein>
<reference evidence="3" key="1">
    <citation type="journal article" date="2020" name="Nat. Ecol. Evol.">
        <title>Deeply conserved synteny resolves early events in vertebrate evolution.</title>
        <authorList>
            <person name="Simakov O."/>
            <person name="Marletaz F."/>
            <person name="Yue J.X."/>
            <person name="O'Connell B."/>
            <person name="Jenkins J."/>
            <person name="Brandt A."/>
            <person name="Calef R."/>
            <person name="Tung C.H."/>
            <person name="Huang T.K."/>
            <person name="Schmutz J."/>
            <person name="Satoh N."/>
            <person name="Yu J.K."/>
            <person name="Putnam N.H."/>
            <person name="Green R.E."/>
            <person name="Rokhsar D.S."/>
        </authorList>
    </citation>
    <scope>NUCLEOTIDE SEQUENCE [LARGE SCALE GENOMIC DNA]</scope>
    <source>
        <strain evidence="3">S238N-H82</strain>
    </source>
</reference>
<dbReference type="RefSeq" id="XP_035658100.1">
    <property type="nucleotide sequence ID" value="XM_035802207.1"/>
</dbReference>
<dbReference type="SUPFAM" id="SSF48726">
    <property type="entry name" value="Immunoglobulin"/>
    <property type="match status" value="1"/>
</dbReference>
<evidence type="ECO:0000313" key="4">
    <source>
        <dbReference type="RefSeq" id="XP_035658100.1"/>
    </source>
</evidence>
<evidence type="ECO:0000256" key="1">
    <source>
        <dbReference type="SAM" id="SignalP"/>
    </source>
</evidence>
<name>A0A9J7HGS9_BRAFL</name>
<dbReference type="KEGG" id="bfo:118403484"/>
<dbReference type="Proteomes" id="UP000001554">
    <property type="component" value="Chromosome 16"/>
</dbReference>
<dbReference type="PROSITE" id="PS50835">
    <property type="entry name" value="IG_LIKE"/>
    <property type="match status" value="1"/>
</dbReference>
<dbReference type="AlphaFoldDB" id="A0A9J7HGS9"/>